<dbReference type="Gene3D" id="2.170.130.10">
    <property type="entry name" value="TonB-dependent receptor, plug domain"/>
    <property type="match status" value="1"/>
</dbReference>
<dbReference type="InterPro" id="IPR000531">
    <property type="entry name" value="Beta-barrel_TonB"/>
</dbReference>
<comment type="subcellular location">
    <subcellularLocation>
        <location evidence="1 8">Cell outer membrane</location>
        <topology evidence="1 8">Multi-pass membrane protein</topology>
    </subcellularLocation>
</comment>
<feature type="signal peptide" evidence="10">
    <location>
        <begin position="1"/>
        <end position="22"/>
    </location>
</feature>
<evidence type="ECO:0000256" key="6">
    <source>
        <dbReference type="ARBA" id="ARBA00023136"/>
    </source>
</evidence>
<evidence type="ECO:0000256" key="2">
    <source>
        <dbReference type="ARBA" id="ARBA00022448"/>
    </source>
</evidence>
<keyword evidence="10" id="KW-0732">Signal</keyword>
<sequence length="1065" mass="116936">MKRNYCLSLMLLALFGMATPFATDAFAESVPSSHSTQQAKKITGKVVDVTGEPVIGASVLVKESGTGAVTDIDGNFTVNASVGSTLEISFIGYKAATVKVTNASSYAITLQDDSQALDEVVVTAMGIKKDRKSLGYAIADVNADELMRNKSVNPINSLAGKIAGVNITQGGGAAGTGSQIILRGGTSLERDNQPVFVVDGVIYDNSTTVVGNSAFDGSLSTASTQANRVMDINPEDIENMSVLKGSAAAALYGSRAAAGVIIITTKKGKEGALEVNLSTKYTTQWAKTLPKTQRKYGRGFAEDQYTGGKYTGTTYNDFSYNSWGAPIDNNTPTYDNIDDFFQQGGAWDTNVSVAGGSKNGNFYLSGSYYNQDGIIPNTGYEKATFRFNGEQKWKIFTFGANVAYSQANTDKTLTSAGLYGSNGSGTMMGVFRWSPTDDMKHYLNEDGTRYRMFGDRLDVVDERDNPYWILNKNKLKDNTERFTGNFSVKADITDWWWISYRMGIDSYTTDDSKVLAAGGVYKLAWQKGMYSENSYRYKYLSTSLMTNFNKQFGDFNLNLMLGTSTDDTRTWSNYRMAWNFEIPNFYAFDNATNDNRDFSSARHQKRLVGVFGEFRADWKNMIFLTVSGRNDWTSTLPVENRSYLYPSVSGSFVFTELLPKTDWLSFGKIRASWARVGKDTDPYSLDTALWPSQKFLGNRTGVSNFWMSGNATLKPEITEATEIGIELRFFNNRLKVDYAYYTNNSYDQIMSPRLSNATGYILRKVNAGDIYNKGMELSIGGTPIQTKDWTWESTLNVSGNRGTVKNLLEGVEILYVTDVQVGNAKAASFPNGNFMAISGSQWKRDDQGRVILDKNGLPTKATGTNSTNVEIGNREPKFSGGWNNTISYKGLSLNMLWEFRVGGHVYNGTEYAMTLAGISELSAQREKIEVSGVNGSGEFVTNVFEADKIYTYNGKEASGRTIIANYYQDIYPYETANFMTKVNALRLRTVSLSYSLPKSLLAKTNVIKRASVTATANNLLLFTNYNGDPEVAAAGSGAVGSSSVGIDYCGVPSTASFSLGFNLTF</sequence>
<dbReference type="InterPro" id="IPR036942">
    <property type="entry name" value="Beta-barrel_TonB_sf"/>
</dbReference>
<dbReference type="SUPFAM" id="SSF56935">
    <property type="entry name" value="Porins"/>
    <property type="match status" value="1"/>
</dbReference>
<dbReference type="InterPro" id="IPR039426">
    <property type="entry name" value="TonB-dep_rcpt-like"/>
</dbReference>
<evidence type="ECO:0000259" key="12">
    <source>
        <dbReference type="Pfam" id="PF07715"/>
    </source>
</evidence>
<keyword evidence="3 8" id="KW-1134">Transmembrane beta strand</keyword>
<keyword evidence="4 8" id="KW-0812">Transmembrane</keyword>
<dbReference type="FunFam" id="2.60.40.1120:FF:000003">
    <property type="entry name" value="Outer membrane protein Omp121"/>
    <property type="match status" value="1"/>
</dbReference>
<evidence type="ECO:0000259" key="11">
    <source>
        <dbReference type="Pfam" id="PF00593"/>
    </source>
</evidence>
<comment type="similarity">
    <text evidence="8 9">Belongs to the TonB-dependent receptor family.</text>
</comment>
<evidence type="ECO:0000256" key="7">
    <source>
        <dbReference type="ARBA" id="ARBA00023237"/>
    </source>
</evidence>
<dbReference type="Gene3D" id="2.40.170.20">
    <property type="entry name" value="TonB-dependent receptor, beta-barrel domain"/>
    <property type="match status" value="1"/>
</dbReference>
<evidence type="ECO:0000256" key="8">
    <source>
        <dbReference type="PROSITE-ProRule" id="PRU01360"/>
    </source>
</evidence>
<dbReference type="GO" id="GO:0009279">
    <property type="term" value="C:cell outer membrane"/>
    <property type="evidence" value="ECO:0007669"/>
    <property type="project" value="UniProtKB-SubCell"/>
</dbReference>
<name>A0A3P2ABY2_9BACE</name>
<dbReference type="EMBL" id="RQYF01000005">
    <property type="protein sequence ID" value="RRD92937.1"/>
    <property type="molecule type" value="Genomic_DNA"/>
</dbReference>
<keyword evidence="2 8" id="KW-0813">Transport</keyword>
<dbReference type="Pfam" id="PF00593">
    <property type="entry name" value="TonB_dep_Rec_b-barrel"/>
    <property type="match status" value="1"/>
</dbReference>
<dbReference type="InterPro" id="IPR008969">
    <property type="entry name" value="CarboxyPept-like_regulatory"/>
</dbReference>
<evidence type="ECO:0000256" key="1">
    <source>
        <dbReference type="ARBA" id="ARBA00004571"/>
    </source>
</evidence>
<evidence type="ECO:0000256" key="9">
    <source>
        <dbReference type="RuleBase" id="RU003357"/>
    </source>
</evidence>
<protein>
    <submittedName>
        <fullName evidence="13">SusC/RagA family TonB-linked outer membrane protein</fullName>
    </submittedName>
</protein>
<reference evidence="13 14" key="1">
    <citation type="submission" date="2018-11" db="EMBL/GenBank/DDBJ databases">
        <title>Genomes From Bacteria Associated with the Canine Oral Cavity: a Test Case for Automated Genome-Based Taxonomic Assignment.</title>
        <authorList>
            <person name="Coil D.A."/>
            <person name="Jospin G."/>
            <person name="Darling A.E."/>
            <person name="Wallis C."/>
            <person name="Davis I.J."/>
            <person name="Harris S."/>
            <person name="Eisen J.A."/>
            <person name="Holcombe L.J."/>
            <person name="O'Flynn C."/>
        </authorList>
    </citation>
    <scope>NUCLEOTIDE SEQUENCE [LARGE SCALE GENOMIC DNA]</scope>
    <source>
        <strain evidence="13 14">OH1047_COT-310</strain>
    </source>
</reference>
<keyword evidence="7 8" id="KW-0998">Cell outer membrane</keyword>
<dbReference type="Gene3D" id="2.60.40.1120">
    <property type="entry name" value="Carboxypeptidase-like, regulatory domain"/>
    <property type="match status" value="1"/>
</dbReference>
<gene>
    <name evidence="13" type="ORF">EII33_02320</name>
</gene>
<feature type="domain" description="TonB-dependent receptor plug" evidence="12">
    <location>
        <begin position="133"/>
        <end position="260"/>
    </location>
</feature>
<evidence type="ECO:0000256" key="3">
    <source>
        <dbReference type="ARBA" id="ARBA00022452"/>
    </source>
</evidence>
<dbReference type="InterPro" id="IPR037066">
    <property type="entry name" value="Plug_dom_sf"/>
</dbReference>
<dbReference type="InterPro" id="IPR023997">
    <property type="entry name" value="TonB-dep_OMP_SusC/RagA_CS"/>
</dbReference>
<dbReference type="Proteomes" id="UP000279562">
    <property type="component" value="Unassembled WGS sequence"/>
</dbReference>
<dbReference type="NCBIfam" id="TIGR04057">
    <property type="entry name" value="SusC_RagA_signa"/>
    <property type="match status" value="1"/>
</dbReference>
<dbReference type="Pfam" id="PF07715">
    <property type="entry name" value="Plug"/>
    <property type="match status" value="1"/>
</dbReference>
<evidence type="ECO:0000313" key="13">
    <source>
        <dbReference type="EMBL" id="RRD92937.1"/>
    </source>
</evidence>
<dbReference type="AlphaFoldDB" id="A0A3P2ABY2"/>
<dbReference type="Pfam" id="PF13715">
    <property type="entry name" value="CarbopepD_reg_2"/>
    <property type="match status" value="1"/>
</dbReference>
<organism evidence="13 14">
    <name type="scientific">Prevotella heparinolytica</name>
    <dbReference type="NCBI Taxonomy" id="28113"/>
    <lineage>
        <taxon>Bacteria</taxon>
        <taxon>Pseudomonadati</taxon>
        <taxon>Bacteroidota</taxon>
        <taxon>Bacteroidia</taxon>
        <taxon>Bacteroidales</taxon>
        <taxon>Bacteroidaceae</taxon>
        <taxon>Bacteroides</taxon>
    </lineage>
</organism>
<dbReference type="RefSeq" id="WP_125238360.1">
    <property type="nucleotide sequence ID" value="NZ_RQYF01000005.1"/>
</dbReference>
<keyword evidence="14" id="KW-1185">Reference proteome</keyword>
<dbReference type="InterPro" id="IPR023996">
    <property type="entry name" value="TonB-dep_OMP_SusC/RagA"/>
</dbReference>
<feature type="domain" description="TonB-dependent receptor-like beta-barrel" evidence="11">
    <location>
        <begin position="452"/>
        <end position="842"/>
    </location>
</feature>
<accession>A0A3P2ABY2</accession>
<keyword evidence="5 9" id="KW-0798">TonB box</keyword>
<keyword evidence="6 8" id="KW-0472">Membrane</keyword>
<dbReference type="SUPFAM" id="SSF49464">
    <property type="entry name" value="Carboxypeptidase regulatory domain-like"/>
    <property type="match status" value="1"/>
</dbReference>
<dbReference type="InterPro" id="IPR012910">
    <property type="entry name" value="Plug_dom"/>
</dbReference>
<evidence type="ECO:0000256" key="10">
    <source>
        <dbReference type="SAM" id="SignalP"/>
    </source>
</evidence>
<evidence type="ECO:0000313" key="14">
    <source>
        <dbReference type="Proteomes" id="UP000279562"/>
    </source>
</evidence>
<proteinExistence type="inferred from homology"/>
<comment type="caution">
    <text evidence="13">The sequence shown here is derived from an EMBL/GenBank/DDBJ whole genome shotgun (WGS) entry which is preliminary data.</text>
</comment>
<evidence type="ECO:0000256" key="4">
    <source>
        <dbReference type="ARBA" id="ARBA00022692"/>
    </source>
</evidence>
<dbReference type="PROSITE" id="PS52016">
    <property type="entry name" value="TONB_DEPENDENT_REC_3"/>
    <property type="match status" value="1"/>
</dbReference>
<evidence type="ECO:0000256" key="5">
    <source>
        <dbReference type="ARBA" id="ARBA00023077"/>
    </source>
</evidence>
<feature type="chain" id="PRO_5018063555" evidence="10">
    <location>
        <begin position="23"/>
        <end position="1065"/>
    </location>
</feature>
<dbReference type="NCBIfam" id="TIGR04056">
    <property type="entry name" value="OMP_RagA_SusC"/>
    <property type="match status" value="1"/>
</dbReference>